<dbReference type="EMBL" id="PCTA01000034">
    <property type="protein sequence ID" value="PIP61120.1"/>
    <property type="molecule type" value="Genomic_DNA"/>
</dbReference>
<dbReference type="Proteomes" id="UP000231246">
    <property type="component" value="Unassembled WGS sequence"/>
</dbReference>
<proteinExistence type="predicted"/>
<feature type="compositionally biased region" description="Low complexity" evidence="1">
    <location>
        <begin position="404"/>
        <end position="422"/>
    </location>
</feature>
<dbReference type="PROSITE" id="PS00018">
    <property type="entry name" value="EF_HAND_1"/>
    <property type="match status" value="1"/>
</dbReference>
<feature type="region of interest" description="Disordered" evidence="1">
    <location>
        <begin position="381"/>
        <end position="422"/>
    </location>
</feature>
<accession>A0A2H0BVQ5</accession>
<feature type="compositionally biased region" description="Low complexity" evidence="1">
    <location>
        <begin position="384"/>
        <end position="394"/>
    </location>
</feature>
<gene>
    <name evidence="2" type="ORF">COW99_05865</name>
</gene>
<evidence type="ECO:0000313" key="3">
    <source>
        <dbReference type="Proteomes" id="UP000231246"/>
    </source>
</evidence>
<reference evidence="2 3" key="1">
    <citation type="submission" date="2017-09" db="EMBL/GenBank/DDBJ databases">
        <title>Depth-based differentiation of microbial function through sediment-hosted aquifers and enrichment of novel symbionts in the deep terrestrial subsurface.</title>
        <authorList>
            <person name="Probst A.J."/>
            <person name="Ladd B."/>
            <person name="Jarett J.K."/>
            <person name="Geller-Mcgrath D.E."/>
            <person name="Sieber C.M."/>
            <person name="Emerson J.B."/>
            <person name="Anantharaman K."/>
            <person name="Thomas B.C."/>
            <person name="Malmstrom R."/>
            <person name="Stieglmeier M."/>
            <person name="Klingl A."/>
            <person name="Woyke T."/>
            <person name="Ryan C.M."/>
            <person name="Banfield J.F."/>
        </authorList>
    </citation>
    <scope>NUCLEOTIDE SEQUENCE [LARGE SCALE GENOMIC DNA]</scope>
    <source>
        <strain evidence="2">CG22_combo_CG10-13_8_21_14_all_38_20</strain>
    </source>
</reference>
<comment type="caution">
    <text evidence="2">The sequence shown here is derived from an EMBL/GenBank/DDBJ whole genome shotgun (WGS) entry which is preliminary data.</text>
</comment>
<name>A0A2H0BVQ5_9BACT</name>
<sequence>MKHMKLINQIRQLSRRQQFLLFLSVSLIVLLGITTAVSLKRTQLRPRADTQLTFNMTATTPVNNETTISVFANPATGVELISFGAYIKYDPAIVSYLSKTLNPSLEGWTVSIQDIPSSEYIKIVGYRSDPDFSTISTSTLLGSFTITLASTTPTQLTFLTGVAQTGGADPSGNTVLSEGTPLNLNQPDPTFDPTQGARLYFGTPSSTNNTVVVPLLLNTNSKNVDAATVVVNMFTPSGVSFIGLTKVGNSNKTDFGATTVSETENMVTINATINIPSGVPSPTSSAEASGANTLDPTPVNNSAALIAELVFDKTNITVKNDLTLTYVCTPIDNVDPTKCNPNTTGGSVISEYGVEGQVGILTQISQTLTYRLEPIITPTPTPTLVPNATATPTPNNTPVPTQTPIPTATNAPTPTPTSGAGTSQISLKLNLNACQTNNNPNRKVKIWFNTGSPIEVLLGVDFTTSRINIPTGATHITAIMPQGHLPRIQNISISSANTNGLIDLSSENILAGNSEGYDQNTYNDQKITTLDFAQFRLVLNSSSLVSDFNCSGRVDALDYSSMIANWGLSNN</sequence>
<protein>
    <submittedName>
        <fullName evidence="2">Uncharacterized protein</fullName>
    </submittedName>
</protein>
<dbReference type="InterPro" id="IPR018247">
    <property type="entry name" value="EF_Hand_1_Ca_BS"/>
</dbReference>
<dbReference type="AlphaFoldDB" id="A0A2H0BVQ5"/>
<evidence type="ECO:0000313" key="2">
    <source>
        <dbReference type="EMBL" id="PIP61120.1"/>
    </source>
</evidence>
<evidence type="ECO:0000256" key="1">
    <source>
        <dbReference type="SAM" id="MobiDB-lite"/>
    </source>
</evidence>
<organism evidence="2 3">
    <name type="scientific">Candidatus Roizmanbacteria bacterium CG22_combo_CG10-13_8_21_14_all_38_20</name>
    <dbReference type="NCBI Taxonomy" id="1974862"/>
    <lineage>
        <taxon>Bacteria</taxon>
        <taxon>Candidatus Roizmaniibacteriota</taxon>
    </lineage>
</organism>